<dbReference type="Proteomes" id="UP000184300">
    <property type="component" value="Unassembled WGS sequence"/>
</dbReference>
<name>A0A1L9VQW9_ASPGL</name>
<proteinExistence type="predicted"/>
<dbReference type="VEuPathDB" id="FungiDB:ASPGLDRAFT_44094"/>
<feature type="non-terminal residue" evidence="2">
    <location>
        <position position="64"/>
    </location>
</feature>
<evidence type="ECO:0000313" key="2">
    <source>
        <dbReference type="EMBL" id="OJJ86309.1"/>
    </source>
</evidence>
<dbReference type="PROSITE" id="PS50878">
    <property type="entry name" value="RT_POL"/>
    <property type="match status" value="1"/>
</dbReference>
<reference evidence="3" key="1">
    <citation type="journal article" date="2017" name="Genome Biol.">
        <title>Comparative genomics reveals high biological diversity and specific adaptations in the industrially and medically important fungal genus Aspergillus.</title>
        <authorList>
            <person name="de Vries R.P."/>
            <person name="Riley R."/>
            <person name="Wiebenga A."/>
            <person name="Aguilar-Osorio G."/>
            <person name="Amillis S."/>
            <person name="Uchima C.A."/>
            <person name="Anderluh G."/>
            <person name="Asadollahi M."/>
            <person name="Askin M."/>
            <person name="Barry K."/>
            <person name="Battaglia E."/>
            <person name="Bayram O."/>
            <person name="Benocci T."/>
            <person name="Braus-Stromeyer S.A."/>
            <person name="Caldana C."/>
            <person name="Canovas D."/>
            <person name="Cerqueira G.C."/>
            <person name="Chen F."/>
            <person name="Chen W."/>
            <person name="Choi C."/>
            <person name="Clum A."/>
            <person name="Dos Santos R.A."/>
            <person name="Damasio A.R."/>
            <person name="Diallinas G."/>
            <person name="Emri T."/>
            <person name="Fekete E."/>
            <person name="Flipphi M."/>
            <person name="Freyberg S."/>
            <person name="Gallo A."/>
            <person name="Gournas C."/>
            <person name="Habgood R."/>
            <person name="Hainaut M."/>
            <person name="Harispe M.L."/>
            <person name="Henrissat B."/>
            <person name="Hilden K.S."/>
            <person name="Hope R."/>
            <person name="Hossain A."/>
            <person name="Karabika E."/>
            <person name="Karaffa L."/>
            <person name="Karanyi Z."/>
            <person name="Krasevec N."/>
            <person name="Kuo A."/>
            <person name="Kusch H."/>
            <person name="LaButti K."/>
            <person name="Lagendijk E.L."/>
            <person name="Lapidus A."/>
            <person name="Levasseur A."/>
            <person name="Lindquist E."/>
            <person name="Lipzen A."/>
            <person name="Logrieco A.F."/>
            <person name="MacCabe A."/>
            <person name="Maekelae M.R."/>
            <person name="Malavazi I."/>
            <person name="Melin P."/>
            <person name="Meyer V."/>
            <person name="Mielnichuk N."/>
            <person name="Miskei M."/>
            <person name="Molnar A.P."/>
            <person name="Mule G."/>
            <person name="Ngan C.Y."/>
            <person name="Orejas M."/>
            <person name="Orosz E."/>
            <person name="Ouedraogo J.P."/>
            <person name="Overkamp K.M."/>
            <person name="Park H.-S."/>
            <person name="Perrone G."/>
            <person name="Piumi F."/>
            <person name="Punt P.J."/>
            <person name="Ram A.F."/>
            <person name="Ramon A."/>
            <person name="Rauscher S."/>
            <person name="Record E."/>
            <person name="Riano-Pachon D.M."/>
            <person name="Robert V."/>
            <person name="Roehrig J."/>
            <person name="Ruller R."/>
            <person name="Salamov A."/>
            <person name="Salih N.S."/>
            <person name="Samson R.A."/>
            <person name="Sandor E."/>
            <person name="Sanguinetti M."/>
            <person name="Schuetze T."/>
            <person name="Sepcic K."/>
            <person name="Shelest E."/>
            <person name="Sherlock G."/>
            <person name="Sophianopoulou V."/>
            <person name="Squina F.M."/>
            <person name="Sun H."/>
            <person name="Susca A."/>
            <person name="Todd R.B."/>
            <person name="Tsang A."/>
            <person name="Unkles S.E."/>
            <person name="van de Wiele N."/>
            <person name="van Rossen-Uffink D."/>
            <person name="Oliveira J.V."/>
            <person name="Vesth T.C."/>
            <person name="Visser J."/>
            <person name="Yu J.-H."/>
            <person name="Zhou M."/>
            <person name="Andersen M.R."/>
            <person name="Archer D.B."/>
            <person name="Baker S.E."/>
            <person name="Benoit I."/>
            <person name="Brakhage A.A."/>
            <person name="Braus G.H."/>
            <person name="Fischer R."/>
            <person name="Frisvad J.C."/>
            <person name="Goldman G.H."/>
            <person name="Houbraken J."/>
            <person name="Oakley B."/>
            <person name="Pocsi I."/>
            <person name="Scazzocchio C."/>
            <person name="Seiboth B."/>
            <person name="vanKuyk P.A."/>
            <person name="Wortman J."/>
            <person name="Dyer P.S."/>
            <person name="Grigoriev I.V."/>
        </authorList>
    </citation>
    <scope>NUCLEOTIDE SEQUENCE [LARGE SCALE GENOMIC DNA]</scope>
    <source>
        <strain evidence="3">CBS 516.65</strain>
    </source>
</reference>
<dbReference type="STRING" id="1160497.A0A1L9VQW9"/>
<dbReference type="RefSeq" id="XP_022402998.1">
    <property type="nucleotide sequence ID" value="XM_022545950.1"/>
</dbReference>
<dbReference type="OrthoDB" id="4509351at2759"/>
<dbReference type="GeneID" id="34462211"/>
<protein>
    <recommendedName>
        <fullName evidence="1">Reverse transcriptase domain-containing protein</fullName>
    </recommendedName>
</protein>
<organism evidence="2 3">
    <name type="scientific">Aspergillus glaucus CBS 516.65</name>
    <dbReference type="NCBI Taxonomy" id="1160497"/>
    <lineage>
        <taxon>Eukaryota</taxon>
        <taxon>Fungi</taxon>
        <taxon>Dikarya</taxon>
        <taxon>Ascomycota</taxon>
        <taxon>Pezizomycotina</taxon>
        <taxon>Eurotiomycetes</taxon>
        <taxon>Eurotiomycetidae</taxon>
        <taxon>Eurotiales</taxon>
        <taxon>Aspergillaceae</taxon>
        <taxon>Aspergillus</taxon>
        <taxon>Aspergillus subgen. Aspergillus</taxon>
    </lineage>
</organism>
<feature type="domain" description="Reverse transcriptase" evidence="1">
    <location>
        <begin position="1"/>
        <end position="64"/>
    </location>
</feature>
<dbReference type="Pfam" id="PF00078">
    <property type="entry name" value="RVT_1"/>
    <property type="match status" value="1"/>
</dbReference>
<dbReference type="EMBL" id="KV878892">
    <property type="protein sequence ID" value="OJJ86309.1"/>
    <property type="molecule type" value="Genomic_DNA"/>
</dbReference>
<sequence>MEGATGQFTTDTGIPQGSPLSPILYLFYNADLIDQIHEAYPGRAMVTGYIDNICILVWSRAAAA</sequence>
<dbReference type="AlphaFoldDB" id="A0A1L9VQW9"/>
<dbReference type="InterPro" id="IPR000477">
    <property type="entry name" value="RT_dom"/>
</dbReference>
<gene>
    <name evidence="2" type="ORF">ASPGLDRAFT_44094</name>
</gene>
<evidence type="ECO:0000259" key="1">
    <source>
        <dbReference type="PROSITE" id="PS50878"/>
    </source>
</evidence>
<keyword evidence="3" id="KW-1185">Reference proteome</keyword>
<accession>A0A1L9VQW9</accession>
<evidence type="ECO:0000313" key="3">
    <source>
        <dbReference type="Proteomes" id="UP000184300"/>
    </source>
</evidence>